<evidence type="ECO:0000313" key="1">
    <source>
        <dbReference type="EMBL" id="KAB2595350.1"/>
    </source>
</evidence>
<proteinExistence type="predicted"/>
<protein>
    <submittedName>
        <fullName evidence="1">Ribonuclease H protein</fullName>
    </submittedName>
</protein>
<sequence>MADDWVRVTVDGATKLQAHVGGAGAMIRDAHGGFVAAMACFLPNRGIGLTAWRDYSQSVSIVNSCVDRASVMDLLAGDFISITRNNNGVAHCLAKVAVSSGTCMFGLRSL</sequence>
<reference evidence="1 2" key="1">
    <citation type="submission" date="2019-09" db="EMBL/GenBank/DDBJ databases">
        <authorList>
            <person name="Ou C."/>
        </authorList>
    </citation>
    <scope>NUCLEOTIDE SEQUENCE [LARGE SCALE GENOMIC DNA]</scope>
    <source>
        <strain evidence="1">S2</strain>
        <tissue evidence="1">Leaf</tissue>
    </source>
</reference>
<dbReference type="EMBL" id="SMOL01000781">
    <property type="protein sequence ID" value="KAB2595350.1"/>
    <property type="molecule type" value="Genomic_DNA"/>
</dbReference>
<reference evidence="2" key="2">
    <citation type="submission" date="2019-10" db="EMBL/GenBank/DDBJ databases">
        <title>A de novo genome assembly of a pear dwarfing rootstock.</title>
        <authorList>
            <person name="Wang F."/>
            <person name="Wang J."/>
            <person name="Li S."/>
            <person name="Zhang Y."/>
            <person name="Fang M."/>
            <person name="Ma L."/>
            <person name="Zhao Y."/>
            <person name="Jiang S."/>
        </authorList>
    </citation>
    <scope>NUCLEOTIDE SEQUENCE [LARGE SCALE GENOMIC DNA]</scope>
</reference>
<reference evidence="1 2" key="3">
    <citation type="submission" date="2019-11" db="EMBL/GenBank/DDBJ databases">
        <title>A de novo genome assembly of a pear dwarfing rootstock.</title>
        <authorList>
            <person name="Wang F."/>
            <person name="Wang J."/>
            <person name="Li S."/>
            <person name="Zhang Y."/>
            <person name="Fang M."/>
            <person name="Ma L."/>
            <person name="Zhao Y."/>
            <person name="Jiang S."/>
        </authorList>
    </citation>
    <scope>NUCLEOTIDE SEQUENCE [LARGE SCALE GENOMIC DNA]</scope>
    <source>
        <strain evidence="1">S2</strain>
        <tissue evidence="1">Leaf</tissue>
    </source>
</reference>
<accession>A0A5N5F2D1</accession>
<dbReference type="Proteomes" id="UP000327157">
    <property type="component" value="Chromosome 7"/>
</dbReference>
<organism evidence="1 2">
    <name type="scientific">Pyrus ussuriensis x Pyrus communis</name>
    <dbReference type="NCBI Taxonomy" id="2448454"/>
    <lineage>
        <taxon>Eukaryota</taxon>
        <taxon>Viridiplantae</taxon>
        <taxon>Streptophyta</taxon>
        <taxon>Embryophyta</taxon>
        <taxon>Tracheophyta</taxon>
        <taxon>Spermatophyta</taxon>
        <taxon>Magnoliopsida</taxon>
        <taxon>eudicotyledons</taxon>
        <taxon>Gunneridae</taxon>
        <taxon>Pentapetalae</taxon>
        <taxon>rosids</taxon>
        <taxon>fabids</taxon>
        <taxon>Rosales</taxon>
        <taxon>Rosaceae</taxon>
        <taxon>Amygdaloideae</taxon>
        <taxon>Maleae</taxon>
        <taxon>Pyrus</taxon>
    </lineage>
</organism>
<comment type="caution">
    <text evidence="1">The sequence shown here is derived from an EMBL/GenBank/DDBJ whole genome shotgun (WGS) entry which is preliminary data.</text>
</comment>
<keyword evidence="2" id="KW-1185">Reference proteome</keyword>
<gene>
    <name evidence="1" type="ORF">D8674_030800</name>
</gene>
<evidence type="ECO:0000313" key="2">
    <source>
        <dbReference type="Proteomes" id="UP000327157"/>
    </source>
</evidence>
<dbReference type="AlphaFoldDB" id="A0A5N5F2D1"/>
<name>A0A5N5F2D1_9ROSA</name>